<protein>
    <submittedName>
        <fullName evidence="2">Glycosyltransferase</fullName>
        <ecNumber evidence="2">2.4.-.-</ecNumber>
    </submittedName>
</protein>
<evidence type="ECO:0000259" key="1">
    <source>
        <dbReference type="Pfam" id="PF00535"/>
    </source>
</evidence>
<dbReference type="RefSeq" id="WP_282758717.1">
    <property type="nucleotide sequence ID" value="NZ_JASCTH010000005.1"/>
</dbReference>
<dbReference type="EC" id="2.4.-.-" evidence="2"/>
<gene>
    <name evidence="2" type="ORF">QLQ12_09515</name>
</gene>
<dbReference type="InterPro" id="IPR001173">
    <property type="entry name" value="Glyco_trans_2-like"/>
</dbReference>
<proteinExistence type="predicted"/>
<name>A0ABT6WGI3_9ACTN</name>
<reference evidence="2 3" key="1">
    <citation type="submission" date="2023-05" db="EMBL/GenBank/DDBJ databases">
        <title>Actinoplanes sp. NEAU-A12 genome sequencing.</title>
        <authorList>
            <person name="Wang Z.-S."/>
        </authorList>
    </citation>
    <scope>NUCLEOTIDE SEQUENCE [LARGE SCALE GENOMIC DNA]</scope>
    <source>
        <strain evidence="2 3">NEAU-A12</strain>
    </source>
</reference>
<dbReference type="SUPFAM" id="SSF53448">
    <property type="entry name" value="Nucleotide-diphospho-sugar transferases"/>
    <property type="match status" value="1"/>
</dbReference>
<dbReference type="Pfam" id="PF00535">
    <property type="entry name" value="Glycos_transf_2"/>
    <property type="match status" value="1"/>
</dbReference>
<dbReference type="PANTHER" id="PTHR43646:SF3">
    <property type="entry name" value="SLR1566 PROTEIN"/>
    <property type="match status" value="1"/>
</dbReference>
<dbReference type="PANTHER" id="PTHR43646">
    <property type="entry name" value="GLYCOSYLTRANSFERASE"/>
    <property type="match status" value="1"/>
</dbReference>
<keyword evidence="2" id="KW-0328">Glycosyltransferase</keyword>
<feature type="domain" description="Glycosyltransferase 2-like" evidence="1">
    <location>
        <begin position="7"/>
        <end position="115"/>
    </location>
</feature>
<comment type="caution">
    <text evidence="2">The sequence shown here is derived from an EMBL/GenBank/DDBJ whole genome shotgun (WGS) entry which is preliminary data.</text>
</comment>
<evidence type="ECO:0000313" key="3">
    <source>
        <dbReference type="Proteomes" id="UP001241758"/>
    </source>
</evidence>
<dbReference type="InterPro" id="IPR029044">
    <property type="entry name" value="Nucleotide-diphossugar_trans"/>
</dbReference>
<sequence>MGGRVDVVVPAHNEQALLGACLSAVVGDSRGLDVRVIVVANGCDDSTADIARAVGERAASSAGVEVVVVELPAAGKPAALNAANGHLRSVPVVYLDADTVMTPGTLSALLAAMDAAVGPVMAGPRPILVRPGDRLSRGFAAVWSRLPSVRGDVIGGGCYAVNTQGRQRWGAFPDLIADDAYVRSLFTRDERVVVDGGGMLLVLPEGPELSRVLARWRDGNAELGESASPAAGGGRNARAVLAAPALWRHVPAFLWVQGTSRLRRRERWARADGVRAPAPASRPDDLPDDLVVVGSESNAVGELRALAVRFPAAGLYGGPTVRRPALRRAIAFCLGLTTLERHAPVVLVQRALLQRLGGADARFGDHGAVTDLCLRAARQGITPVSIPIRPAWPQPDVVSVLRDEILLHREHLPAWAGRLACRALTLGVRLRALARPTPVWTTAWRHRTEWAGTARRSQPAVR</sequence>
<keyword evidence="3" id="KW-1185">Reference proteome</keyword>
<accession>A0ABT6WGI3</accession>
<evidence type="ECO:0000313" key="2">
    <source>
        <dbReference type="EMBL" id="MDI6098836.1"/>
    </source>
</evidence>
<organism evidence="2 3">
    <name type="scientific">Actinoplanes sandaracinus</name>
    <dbReference type="NCBI Taxonomy" id="3045177"/>
    <lineage>
        <taxon>Bacteria</taxon>
        <taxon>Bacillati</taxon>
        <taxon>Actinomycetota</taxon>
        <taxon>Actinomycetes</taxon>
        <taxon>Micromonosporales</taxon>
        <taxon>Micromonosporaceae</taxon>
        <taxon>Actinoplanes</taxon>
    </lineage>
</organism>
<dbReference type="EMBL" id="JASCTH010000005">
    <property type="protein sequence ID" value="MDI6098836.1"/>
    <property type="molecule type" value="Genomic_DNA"/>
</dbReference>
<keyword evidence="2" id="KW-0808">Transferase</keyword>
<dbReference type="Proteomes" id="UP001241758">
    <property type="component" value="Unassembled WGS sequence"/>
</dbReference>
<dbReference type="GO" id="GO:0016757">
    <property type="term" value="F:glycosyltransferase activity"/>
    <property type="evidence" value="ECO:0007669"/>
    <property type="project" value="UniProtKB-KW"/>
</dbReference>
<dbReference type="Gene3D" id="3.90.550.10">
    <property type="entry name" value="Spore Coat Polysaccharide Biosynthesis Protein SpsA, Chain A"/>
    <property type="match status" value="1"/>
</dbReference>